<dbReference type="InterPro" id="IPR036477">
    <property type="entry name" value="Formyl_transf_N_sf"/>
</dbReference>
<organism evidence="2 3">
    <name type="scientific">Polarella glacialis</name>
    <name type="common">Dinoflagellate</name>
    <dbReference type="NCBI Taxonomy" id="89957"/>
    <lineage>
        <taxon>Eukaryota</taxon>
        <taxon>Sar</taxon>
        <taxon>Alveolata</taxon>
        <taxon>Dinophyceae</taxon>
        <taxon>Suessiales</taxon>
        <taxon>Suessiaceae</taxon>
        <taxon>Polarella</taxon>
    </lineage>
</organism>
<gene>
    <name evidence="2" type="ORF">PGLA1383_LOCUS3719</name>
</gene>
<dbReference type="Gene3D" id="3.40.50.12230">
    <property type="match status" value="1"/>
</dbReference>
<evidence type="ECO:0008006" key="4">
    <source>
        <dbReference type="Google" id="ProtNLM"/>
    </source>
</evidence>
<dbReference type="SUPFAM" id="SSF53328">
    <property type="entry name" value="Formyltransferase"/>
    <property type="match status" value="1"/>
</dbReference>
<dbReference type="OrthoDB" id="432816at2759"/>
<dbReference type="Proteomes" id="UP000654075">
    <property type="component" value="Unassembled WGS sequence"/>
</dbReference>
<proteinExistence type="predicted"/>
<name>A0A813DGR0_POLGL</name>
<feature type="compositionally biased region" description="Polar residues" evidence="1">
    <location>
        <begin position="18"/>
        <end position="27"/>
    </location>
</feature>
<comment type="caution">
    <text evidence="2">The sequence shown here is derived from an EMBL/GenBank/DDBJ whole genome shotgun (WGS) entry which is preliminary data.</text>
</comment>
<accession>A0A813DGR0</accession>
<reference evidence="2" key="1">
    <citation type="submission" date="2021-02" db="EMBL/GenBank/DDBJ databases">
        <authorList>
            <person name="Dougan E. K."/>
            <person name="Rhodes N."/>
            <person name="Thang M."/>
            <person name="Chan C."/>
        </authorList>
    </citation>
    <scope>NUCLEOTIDE SEQUENCE</scope>
</reference>
<dbReference type="EMBL" id="CAJNNV010001330">
    <property type="protein sequence ID" value="CAE8584794.1"/>
    <property type="molecule type" value="Genomic_DNA"/>
</dbReference>
<keyword evidence="3" id="KW-1185">Reference proteome</keyword>
<feature type="region of interest" description="Disordered" evidence="1">
    <location>
        <begin position="1"/>
        <end position="30"/>
    </location>
</feature>
<evidence type="ECO:0000313" key="3">
    <source>
        <dbReference type="Proteomes" id="UP000654075"/>
    </source>
</evidence>
<evidence type="ECO:0000256" key="1">
    <source>
        <dbReference type="SAM" id="MobiDB-lite"/>
    </source>
</evidence>
<evidence type="ECO:0000313" key="2">
    <source>
        <dbReference type="EMBL" id="CAE8584794.1"/>
    </source>
</evidence>
<sequence>MDAPTGEHGSEKRRRTSSSDAPSTSRDATQRREVKTVGFLGVSDYGLGQLEVLAGRYKVAFATAKQGSAAHASGLDLKLANICTERGIEYLGSVDANTSEMVALARKIDLVIIGGYDGILKRDFIEAPRYGVINTHLGMLPLNRGCFPTLWAQLHKLPQGYTTYQVGTAVDFGAVLELYRAEDDLGCLRDTNRFVYDELAAKAVANFSATLDRFEAGEALAPCAGREAYHKKGLPNDGWISFRWSNVFLRRFSLALDFAPYLPGRARLVSATEDGAAELSLSIEDTDSSPAAGSRPGKVGEVLEVFAAEEFLVRTREGTARCRLRKGNMPTPGSILAGDEAAACAHPVDADFAGEEYFLELKQFEVRRGNLAARQRLIAAGQVLPATAAAGDAPAASTSREPMCFALDGDEVAGGSSRPPSLEDWEQGLELLSAAGQTHDRTARLRAHLLLADKGPVSNSPSNR</sequence>
<protein>
    <recommendedName>
        <fullName evidence="4">Methionyl-tRNA formyltransferase</fullName>
    </recommendedName>
</protein>
<dbReference type="AlphaFoldDB" id="A0A813DGR0"/>